<evidence type="ECO:0000256" key="9">
    <source>
        <dbReference type="ARBA" id="ARBA00066884"/>
    </source>
</evidence>
<dbReference type="STRING" id="1810504.PG2T_07215"/>
<feature type="domain" description="THIF-type NAD/FAD binding fold" evidence="14">
    <location>
        <begin position="9"/>
        <end position="244"/>
    </location>
</feature>
<dbReference type="InParanoid" id="A0A1B1YXK0"/>
<dbReference type="GO" id="GO:0008146">
    <property type="term" value="F:sulfotransferase activity"/>
    <property type="evidence" value="ECO:0007669"/>
    <property type="project" value="TreeGrafter"/>
</dbReference>
<dbReference type="GO" id="GO:0005829">
    <property type="term" value="C:cytosol"/>
    <property type="evidence" value="ECO:0007669"/>
    <property type="project" value="TreeGrafter"/>
</dbReference>
<dbReference type="EC" id="2.7.7.80" evidence="9"/>
<evidence type="ECO:0000256" key="10">
    <source>
        <dbReference type="ARBA" id="ARBA00073635"/>
    </source>
</evidence>
<accession>A0A1B1YXK0</accession>
<evidence type="ECO:0000256" key="8">
    <source>
        <dbReference type="ARBA" id="ARBA00063809"/>
    </source>
</evidence>
<dbReference type="PANTHER" id="PTHR10953:SF102">
    <property type="entry name" value="ADENYLYLTRANSFERASE AND SULFURTRANSFERASE MOCS3"/>
    <property type="match status" value="1"/>
</dbReference>
<dbReference type="KEGG" id="gbi:PG2T_07215"/>
<evidence type="ECO:0000313" key="16">
    <source>
        <dbReference type="Proteomes" id="UP000092952"/>
    </source>
</evidence>
<dbReference type="GO" id="GO:0004792">
    <property type="term" value="F:thiosulfate-cyanide sulfurtransferase activity"/>
    <property type="evidence" value="ECO:0007669"/>
    <property type="project" value="TreeGrafter"/>
</dbReference>
<comment type="pathway">
    <text evidence="1">Cofactor biosynthesis; molybdopterin biosynthesis.</text>
</comment>
<evidence type="ECO:0000256" key="7">
    <source>
        <dbReference type="ARBA" id="ARBA00055169"/>
    </source>
</evidence>
<organism evidence="15 16">
    <name type="scientific">Immundisolibacter cernigliae</name>
    <dbReference type="NCBI Taxonomy" id="1810504"/>
    <lineage>
        <taxon>Bacteria</taxon>
        <taxon>Pseudomonadati</taxon>
        <taxon>Pseudomonadota</taxon>
        <taxon>Gammaproteobacteria</taxon>
        <taxon>Immundisolibacterales</taxon>
        <taxon>Immundisolibacteraceae</taxon>
        <taxon>Immundisolibacter</taxon>
    </lineage>
</organism>
<dbReference type="FunFam" id="3.40.50.720:FF:000033">
    <property type="entry name" value="Adenylyltransferase and sulfurtransferase MOCS3"/>
    <property type="match status" value="1"/>
</dbReference>
<comment type="function">
    <text evidence="7">Catalyzes the adenylation by ATP of the carboxyl group of the C-terminal glycine of sulfur carrier protein MoaD.</text>
</comment>
<dbReference type="Proteomes" id="UP000092952">
    <property type="component" value="Chromosome"/>
</dbReference>
<dbReference type="InterPro" id="IPR045886">
    <property type="entry name" value="ThiF/MoeB/HesA"/>
</dbReference>
<evidence type="ECO:0000256" key="6">
    <source>
        <dbReference type="ARBA" id="ARBA00052218"/>
    </source>
</evidence>
<evidence type="ECO:0000256" key="4">
    <source>
        <dbReference type="ARBA" id="ARBA00022741"/>
    </source>
</evidence>
<evidence type="ECO:0000256" key="13">
    <source>
        <dbReference type="ARBA" id="ARBA00078531"/>
    </source>
</evidence>
<comment type="subunit">
    <text evidence="8">Homodimer. Forms a stable heterotetrameric complex of 2 MoeB and 2 MoaD during adenylation of MoaD.</text>
</comment>
<sequence>MNDDELHRYARQLVLPEVDFAGQLQLLEARVLIVGLGGLGSPAALYLAGAGVGELVVADHDQVDVSNLHRQVLHRTADVGRPKAESARDALLALNPTIRVTPITGRMDEGTLATQVAAVDLVLDCTDNFDTRFAINAACAAARKPLVSGAAIRFEGQVSVFRLDRPDAPCYRCLYRDAGAEAEHCARVGVLPPVVGVIGAMQALEALKVLLGMETGLAGRLLIFDGRRSEWRAIGLRQDPDCPVCRARQAPA</sequence>
<evidence type="ECO:0000256" key="12">
    <source>
        <dbReference type="ARBA" id="ARBA00075328"/>
    </source>
</evidence>
<protein>
    <recommendedName>
        <fullName evidence="10">Molybdopterin-synthase adenylyltransferase</fullName>
        <ecNumber evidence="9">2.7.7.80</ecNumber>
    </recommendedName>
    <alternativeName>
        <fullName evidence="13">MoaD protein adenylase</fullName>
    </alternativeName>
    <alternativeName>
        <fullName evidence="11">Molybdopterin-converting factor subunit 1 adenylase</fullName>
    </alternativeName>
    <alternativeName>
        <fullName evidence="12">Sulfur carrier protein MoaD adenylyltransferase</fullName>
    </alternativeName>
</protein>
<comment type="similarity">
    <text evidence="2">Belongs to the HesA/MoeB/ThiF family.</text>
</comment>
<dbReference type="FunCoup" id="A0A1B1YXK0">
    <property type="interactions" value="533"/>
</dbReference>
<dbReference type="GO" id="GO:0061605">
    <property type="term" value="F:molybdopterin-synthase adenylyltransferase activity"/>
    <property type="evidence" value="ECO:0007669"/>
    <property type="project" value="UniProtKB-EC"/>
</dbReference>
<dbReference type="InterPro" id="IPR000594">
    <property type="entry name" value="ThiF_NAD_FAD-bd"/>
</dbReference>
<dbReference type="NCBIfam" id="NF004281">
    <property type="entry name" value="PRK05690.1"/>
    <property type="match status" value="1"/>
</dbReference>
<dbReference type="Pfam" id="PF00899">
    <property type="entry name" value="ThiF"/>
    <property type="match status" value="1"/>
</dbReference>
<dbReference type="CDD" id="cd00757">
    <property type="entry name" value="ThiF_MoeB_HesA_family"/>
    <property type="match status" value="1"/>
</dbReference>
<dbReference type="GO" id="GO:0008641">
    <property type="term" value="F:ubiquitin-like modifier activating enzyme activity"/>
    <property type="evidence" value="ECO:0007669"/>
    <property type="project" value="InterPro"/>
</dbReference>
<evidence type="ECO:0000256" key="11">
    <source>
        <dbReference type="ARBA" id="ARBA00075110"/>
    </source>
</evidence>
<keyword evidence="16" id="KW-1185">Reference proteome</keyword>
<dbReference type="InterPro" id="IPR035985">
    <property type="entry name" value="Ubiquitin-activating_enz"/>
</dbReference>
<dbReference type="OrthoDB" id="9804286at2"/>
<dbReference type="GO" id="GO:0005524">
    <property type="term" value="F:ATP binding"/>
    <property type="evidence" value="ECO:0007669"/>
    <property type="project" value="UniProtKB-KW"/>
</dbReference>
<keyword evidence="4" id="KW-0547">Nucleotide-binding</keyword>
<evidence type="ECO:0000256" key="3">
    <source>
        <dbReference type="ARBA" id="ARBA00022679"/>
    </source>
</evidence>
<evidence type="ECO:0000256" key="5">
    <source>
        <dbReference type="ARBA" id="ARBA00022840"/>
    </source>
</evidence>
<keyword evidence="3" id="KW-0808">Transferase</keyword>
<evidence type="ECO:0000313" key="15">
    <source>
        <dbReference type="EMBL" id="ANX05535.1"/>
    </source>
</evidence>
<proteinExistence type="inferred from homology"/>
<name>A0A1B1YXK0_9GAMM</name>
<dbReference type="AlphaFoldDB" id="A0A1B1YXK0"/>
<dbReference type="SUPFAM" id="SSF69572">
    <property type="entry name" value="Activating enzymes of the ubiquitin-like proteins"/>
    <property type="match status" value="1"/>
</dbReference>
<gene>
    <name evidence="15" type="ORF">PG2T_07215</name>
</gene>
<comment type="catalytic activity">
    <reaction evidence="6">
        <text>[molybdopterin-synthase sulfur-carrier protein]-C-terminal Gly-Gly + ATP + H(+) = [molybdopterin-synthase sulfur-carrier protein]-C-terminal Gly-Gly-AMP + diphosphate</text>
        <dbReference type="Rhea" id="RHEA:43616"/>
        <dbReference type="Rhea" id="RHEA-COMP:12159"/>
        <dbReference type="Rhea" id="RHEA-COMP:12202"/>
        <dbReference type="ChEBI" id="CHEBI:15378"/>
        <dbReference type="ChEBI" id="CHEBI:30616"/>
        <dbReference type="ChEBI" id="CHEBI:33019"/>
        <dbReference type="ChEBI" id="CHEBI:90618"/>
        <dbReference type="ChEBI" id="CHEBI:90778"/>
        <dbReference type="EC" id="2.7.7.80"/>
    </reaction>
</comment>
<evidence type="ECO:0000256" key="2">
    <source>
        <dbReference type="ARBA" id="ARBA00009919"/>
    </source>
</evidence>
<evidence type="ECO:0000256" key="1">
    <source>
        <dbReference type="ARBA" id="ARBA00005046"/>
    </source>
</evidence>
<dbReference type="Gene3D" id="3.40.50.720">
    <property type="entry name" value="NAD(P)-binding Rossmann-like Domain"/>
    <property type="match status" value="1"/>
</dbReference>
<dbReference type="PANTHER" id="PTHR10953">
    <property type="entry name" value="UBIQUITIN-ACTIVATING ENZYME E1"/>
    <property type="match status" value="1"/>
</dbReference>
<keyword evidence="5" id="KW-0067">ATP-binding</keyword>
<dbReference type="EMBL" id="CP014671">
    <property type="protein sequence ID" value="ANX05535.1"/>
    <property type="molecule type" value="Genomic_DNA"/>
</dbReference>
<reference evidence="16" key="1">
    <citation type="submission" date="2016-03" db="EMBL/GenBank/DDBJ databases">
        <title>Complete genome sequence of Solimmundus cernigliae, representing a novel lineage of polycyclic aromatic hydrocarbon degraders within the Gammaproteobacteria.</title>
        <authorList>
            <person name="Singleton D.R."/>
            <person name="Dickey A.N."/>
            <person name="Scholl E.H."/>
            <person name="Wright F.A."/>
            <person name="Aitken M.D."/>
        </authorList>
    </citation>
    <scope>NUCLEOTIDE SEQUENCE [LARGE SCALE GENOMIC DNA]</scope>
    <source>
        <strain evidence="16">TR3.2</strain>
    </source>
</reference>
<evidence type="ECO:0000259" key="14">
    <source>
        <dbReference type="Pfam" id="PF00899"/>
    </source>
</evidence>